<feature type="non-terminal residue" evidence="1">
    <location>
        <position position="1"/>
    </location>
</feature>
<keyword evidence="2" id="KW-1185">Reference proteome</keyword>
<gene>
    <name evidence="1" type="ORF">MAR_019545</name>
</gene>
<dbReference type="EMBL" id="CP111016">
    <property type="protein sequence ID" value="WAR04176.1"/>
    <property type="molecule type" value="Genomic_DNA"/>
</dbReference>
<sequence>KACVISYYANHGTGWYGVTVQIEDFDSVYSTTPLSSIPVQFLVITEIKTTSPLGMTKSPLYQTQSNEWAVNVSWTPKNVSDKTNYFSYVARDSS</sequence>
<evidence type="ECO:0000313" key="1">
    <source>
        <dbReference type="EMBL" id="WAR04176.1"/>
    </source>
</evidence>
<accession>A0ABY7E5E0</accession>
<evidence type="ECO:0000313" key="2">
    <source>
        <dbReference type="Proteomes" id="UP001164746"/>
    </source>
</evidence>
<feature type="non-terminal residue" evidence="1">
    <location>
        <position position="94"/>
    </location>
</feature>
<reference evidence="1" key="1">
    <citation type="submission" date="2022-11" db="EMBL/GenBank/DDBJ databases">
        <title>Centuries of genome instability and evolution in soft-shell clam transmissible cancer (bioRxiv).</title>
        <authorList>
            <person name="Hart S.F.M."/>
            <person name="Yonemitsu M.A."/>
            <person name="Giersch R.M."/>
            <person name="Beal B.F."/>
            <person name="Arriagada G."/>
            <person name="Davis B.W."/>
            <person name="Ostrander E.A."/>
            <person name="Goff S.P."/>
            <person name="Metzger M.J."/>
        </authorList>
    </citation>
    <scope>NUCLEOTIDE SEQUENCE</scope>
    <source>
        <strain evidence="1">MELC-2E11</strain>
        <tissue evidence="1">Siphon/mantle</tissue>
    </source>
</reference>
<proteinExistence type="predicted"/>
<dbReference type="Proteomes" id="UP001164746">
    <property type="component" value="Chromosome 5"/>
</dbReference>
<organism evidence="1 2">
    <name type="scientific">Mya arenaria</name>
    <name type="common">Soft-shell clam</name>
    <dbReference type="NCBI Taxonomy" id="6604"/>
    <lineage>
        <taxon>Eukaryota</taxon>
        <taxon>Metazoa</taxon>
        <taxon>Spiralia</taxon>
        <taxon>Lophotrochozoa</taxon>
        <taxon>Mollusca</taxon>
        <taxon>Bivalvia</taxon>
        <taxon>Autobranchia</taxon>
        <taxon>Heteroconchia</taxon>
        <taxon>Euheterodonta</taxon>
        <taxon>Imparidentia</taxon>
        <taxon>Neoheterodontei</taxon>
        <taxon>Myida</taxon>
        <taxon>Myoidea</taxon>
        <taxon>Myidae</taxon>
        <taxon>Mya</taxon>
    </lineage>
</organism>
<protein>
    <submittedName>
        <fullName evidence="1">Uncharacterized protein</fullName>
    </submittedName>
</protein>
<name>A0ABY7E5E0_MYAAR</name>